<comment type="caution">
    <text evidence="1">The sequence shown here is derived from an EMBL/GenBank/DDBJ whole genome shotgun (WGS) entry which is preliminary data.</text>
</comment>
<keyword evidence="2" id="KW-1185">Reference proteome</keyword>
<evidence type="ECO:0000313" key="1">
    <source>
        <dbReference type="EMBL" id="KAJ8617983.1"/>
    </source>
</evidence>
<evidence type="ECO:0000313" key="2">
    <source>
        <dbReference type="Proteomes" id="UP001234297"/>
    </source>
</evidence>
<organism evidence="1 2">
    <name type="scientific">Persea americana</name>
    <name type="common">Avocado</name>
    <dbReference type="NCBI Taxonomy" id="3435"/>
    <lineage>
        <taxon>Eukaryota</taxon>
        <taxon>Viridiplantae</taxon>
        <taxon>Streptophyta</taxon>
        <taxon>Embryophyta</taxon>
        <taxon>Tracheophyta</taxon>
        <taxon>Spermatophyta</taxon>
        <taxon>Magnoliopsida</taxon>
        <taxon>Magnoliidae</taxon>
        <taxon>Laurales</taxon>
        <taxon>Lauraceae</taxon>
        <taxon>Persea</taxon>
    </lineage>
</organism>
<accession>A0ACC2KAQ1</accession>
<proteinExistence type="predicted"/>
<dbReference type="EMBL" id="CM056812">
    <property type="protein sequence ID" value="KAJ8617983.1"/>
    <property type="molecule type" value="Genomic_DNA"/>
</dbReference>
<dbReference type="Proteomes" id="UP001234297">
    <property type="component" value="Chromosome 4"/>
</dbReference>
<sequence length="382" mass="40676">MSTFFLSLPSHLPIFFCSLLLLLITFHIPSPTAADPLNVICDNTANYTNTSSFGTNLNLLLPSLSSNSTLNYGFYNTSIGQDPNKAYGLVLCRGDATNNTCQNCTETASDEILSRCPSRSATIWYDDCLLRYSNTNFFGSSSNPMWALTNTQNVSDPDQFDKVLGDLMSNLSNGAASEPWLRMFATGQAKFSSFSNVYGLVQCTRDISASDCGRCLEAAISQIPNCCGKKRGGRVVGPVCNIRFEIYSFYGDSTIGAPAPSPSPTVGVSPPSTNTAPTTNGTSTGTGGSSSKLIPILVPTIVGAIILSIIVALLLVKKTSSKRKKTHTSLIGGLDGSEESFRFDLDTIRAATNDFSDENKLGQGGFGAVYKAQQGASDPNRA</sequence>
<gene>
    <name evidence="1" type="ORF">MRB53_014169</name>
</gene>
<name>A0ACC2KAQ1_PERAE</name>
<protein>
    <submittedName>
        <fullName evidence="1">Uncharacterized protein</fullName>
    </submittedName>
</protein>
<reference evidence="1 2" key="1">
    <citation type="journal article" date="2022" name="Hortic Res">
        <title>A haplotype resolved chromosomal level avocado genome allows analysis of novel avocado genes.</title>
        <authorList>
            <person name="Nath O."/>
            <person name="Fletcher S.J."/>
            <person name="Hayward A."/>
            <person name="Shaw L.M."/>
            <person name="Masouleh A.K."/>
            <person name="Furtado A."/>
            <person name="Henry R.J."/>
            <person name="Mitter N."/>
        </authorList>
    </citation>
    <scope>NUCLEOTIDE SEQUENCE [LARGE SCALE GENOMIC DNA]</scope>
    <source>
        <strain evidence="2">cv. Hass</strain>
    </source>
</reference>